<keyword evidence="3 10" id="KW-0597">Phosphoprotein</keyword>
<dbReference type="AlphaFoldDB" id="A0A0A0JMG2"/>
<reference evidence="12 13" key="1">
    <citation type="submission" date="2013-08" db="EMBL/GenBank/DDBJ databases">
        <title>The genome sequence of Knoellia subterranea.</title>
        <authorList>
            <person name="Zhu W."/>
            <person name="Wang G."/>
        </authorList>
    </citation>
    <scope>NUCLEOTIDE SEQUENCE [LARGE SCALE GENOMIC DNA]</scope>
    <source>
        <strain evidence="12 13">KCTC 19937</strain>
    </source>
</reference>
<dbReference type="Gene3D" id="1.10.10.10">
    <property type="entry name" value="Winged helix-like DNA-binding domain superfamily/Winged helix DNA-binding domain"/>
    <property type="match status" value="1"/>
</dbReference>
<evidence type="ECO:0000313" key="12">
    <source>
        <dbReference type="EMBL" id="KGN36821.1"/>
    </source>
</evidence>
<keyword evidence="6 9" id="KW-0238">DNA-binding</keyword>
<dbReference type="GO" id="GO:0005737">
    <property type="term" value="C:cytoplasm"/>
    <property type="evidence" value="ECO:0007669"/>
    <property type="project" value="UniProtKB-SubCell"/>
</dbReference>
<dbReference type="CDD" id="cd19925">
    <property type="entry name" value="REC_citrate_TCS"/>
    <property type="match status" value="1"/>
</dbReference>
<keyword evidence="5 9" id="KW-0805">Transcription regulation</keyword>
<evidence type="ECO:0000256" key="8">
    <source>
        <dbReference type="ARBA" id="ARBA00023163"/>
    </source>
</evidence>
<dbReference type="InterPro" id="IPR011006">
    <property type="entry name" value="CheY-like_superfamily"/>
</dbReference>
<dbReference type="PANTHER" id="PTHR45526">
    <property type="entry name" value="TRANSCRIPTIONAL REGULATORY PROTEIN DPIA"/>
    <property type="match status" value="1"/>
</dbReference>
<keyword evidence="7 9" id="KW-0010">Activator</keyword>
<evidence type="ECO:0000256" key="5">
    <source>
        <dbReference type="ARBA" id="ARBA00023015"/>
    </source>
</evidence>
<keyword evidence="8 9" id="KW-0804">Transcription</keyword>
<comment type="subcellular location">
    <subcellularLocation>
        <location evidence="1 9">Cytoplasm</location>
    </subcellularLocation>
</comment>
<dbReference type="Pfam" id="PF00072">
    <property type="entry name" value="Response_reg"/>
    <property type="match status" value="1"/>
</dbReference>
<evidence type="ECO:0000256" key="1">
    <source>
        <dbReference type="ARBA" id="ARBA00004496"/>
    </source>
</evidence>
<dbReference type="GO" id="GO:0000156">
    <property type="term" value="F:phosphorelay response regulator activity"/>
    <property type="evidence" value="ECO:0007669"/>
    <property type="project" value="TreeGrafter"/>
</dbReference>
<organism evidence="12 13">
    <name type="scientific">Knoellia subterranea KCTC 19937</name>
    <dbReference type="NCBI Taxonomy" id="1385521"/>
    <lineage>
        <taxon>Bacteria</taxon>
        <taxon>Bacillati</taxon>
        <taxon>Actinomycetota</taxon>
        <taxon>Actinomycetes</taxon>
        <taxon>Micrococcales</taxon>
        <taxon>Intrasporangiaceae</taxon>
        <taxon>Knoellia</taxon>
    </lineage>
</organism>
<dbReference type="GO" id="GO:0003700">
    <property type="term" value="F:DNA-binding transcription factor activity"/>
    <property type="evidence" value="ECO:0007669"/>
    <property type="project" value="InterPro"/>
</dbReference>
<dbReference type="InterPro" id="IPR001789">
    <property type="entry name" value="Sig_transdc_resp-reg_receiver"/>
</dbReference>
<dbReference type="InterPro" id="IPR013196">
    <property type="entry name" value="HTH_11"/>
</dbReference>
<dbReference type="Gene3D" id="3.40.50.2300">
    <property type="match status" value="1"/>
</dbReference>
<comment type="caution">
    <text evidence="12">The sequence shown here is derived from an EMBL/GenBank/DDBJ whole genome shotgun (WGS) entry which is preliminary data.</text>
</comment>
<dbReference type="SMART" id="SM00448">
    <property type="entry name" value="REC"/>
    <property type="match status" value="1"/>
</dbReference>
<keyword evidence="2 9" id="KW-0963">Cytoplasm</keyword>
<dbReference type="PIRSF" id="PIRSF006171">
    <property type="entry name" value="RR_citrat_malat"/>
    <property type="match status" value="1"/>
</dbReference>
<evidence type="ECO:0000313" key="13">
    <source>
        <dbReference type="Proteomes" id="UP000030011"/>
    </source>
</evidence>
<gene>
    <name evidence="12" type="ORF">N803_17570</name>
</gene>
<dbReference type="RefSeq" id="WP_035906247.1">
    <property type="nucleotide sequence ID" value="NZ_AVPK01000008.1"/>
</dbReference>
<evidence type="ECO:0000256" key="6">
    <source>
        <dbReference type="ARBA" id="ARBA00023125"/>
    </source>
</evidence>
<evidence type="ECO:0000256" key="2">
    <source>
        <dbReference type="ARBA" id="ARBA00022490"/>
    </source>
</evidence>
<feature type="domain" description="Response regulatory" evidence="11">
    <location>
        <begin position="6"/>
        <end position="122"/>
    </location>
</feature>
<keyword evidence="4 9" id="KW-0902">Two-component regulatory system</keyword>
<dbReference type="GO" id="GO:0003677">
    <property type="term" value="F:DNA binding"/>
    <property type="evidence" value="ECO:0007669"/>
    <property type="project" value="UniProtKB-KW"/>
</dbReference>
<evidence type="ECO:0000259" key="11">
    <source>
        <dbReference type="PROSITE" id="PS50110"/>
    </source>
</evidence>
<dbReference type="Pfam" id="PF08279">
    <property type="entry name" value="HTH_11"/>
    <property type="match status" value="1"/>
</dbReference>
<evidence type="ECO:0000256" key="10">
    <source>
        <dbReference type="PROSITE-ProRule" id="PRU00169"/>
    </source>
</evidence>
<dbReference type="InterPro" id="IPR051271">
    <property type="entry name" value="2C-system_Tx_regulators"/>
</dbReference>
<sequence length="227" mass="24560">MSEPLRVLVVEDEPVAAEAHATYVQRVSGFTVAAVANTGQQALRSLQAHPIDVVLLDMNLPDLHGLEVVRAMRAAGHTADVIAVSSARDLDIMRSAVSLGVVQYVLKPFAFATLRDRLAAYLDYRATHRSTGEVGSQAEVDEVFAAVRPTRPAALPKGMSEELLGRVVSALRDADGPRSASELAGELGVSRVTARRYLEHLHDSGYATRRSRYAGAGRPEVEYGWRS</sequence>
<dbReference type="Proteomes" id="UP000030011">
    <property type="component" value="Unassembled WGS sequence"/>
</dbReference>
<feature type="modified residue" description="4-aspartylphosphate" evidence="10">
    <location>
        <position position="57"/>
    </location>
</feature>
<evidence type="ECO:0000256" key="7">
    <source>
        <dbReference type="ARBA" id="ARBA00023159"/>
    </source>
</evidence>
<keyword evidence="13" id="KW-1185">Reference proteome</keyword>
<evidence type="ECO:0000256" key="9">
    <source>
        <dbReference type="PIRNR" id="PIRNR006171"/>
    </source>
</evidence>
<evidence type="ECO:0000256" key="3">
    <source>
        <dbReference type="ARBA" id="ARBA00022553"/>
    </source>
</evidence>
<name>A0A0A0JMG2_9MICO</name>
<dbReference type="OrthoDB" id="7187989at2"/>
<protein>
    <recommendedName>
        <fullName evidence="9">Transcriptional regulatory protein</fullName>
    </recommendedName>
</protein>
<dbReference type="InterPro" id="IPR036388">
    <property type="entry name" value="WH-like_DNA-bd_sf"/>
</dbReference>
<dbReference type="PROSITE" id="PS50110">
    <property type="entry name" value="RESPONSE_REGULATORY"/>
    <property type="match status" value="1"/>
</dbReference>
<dbReference type="PANTHER" id="PTHR45526:SF1">
    <property type="entry name" value="TRANSCRIPTIONAL REGULATORY PROTEIN DCUR-RELATED"/>
    <property type="match status" value="1"/>
</dbReference>
<proteinExistence type="predicted"/>
<dbReference type="InterPro" id="IPR024187">
    <property type="entry name" value="Sig_transdc_resp-reg_cit/mal"/>
</dbReference>
<dbReference type="SUPFAM" id="SSF46785">
    <property type="entry name" value="Winged helix' DNA-binding domain"/>
    <property type="match status" value="1"/>
</dbReference>
<dbReference type="InterPro" id="IPR036390">
    <property type="entry name" value="WH_DNA-bd_sf"/>
</dbReference>
<accession>A0A0A0JMG2</accession>
<dbReference type="STRING" id="1385521.N803_17570"/>
<dbReference type="EMBL" id="AVPK01000008">
    <property type="protein sequence ID" value="KGN36821.1"/>
    <property type="molecule type" value="Genomic_DNA"/>
</dbReference>
<dbReference type="eggNOG" id="COG4565">
    <property type="taxonomic scope" value="Bacteria"/>
</dbReference>
<evidence type="ECO:0000256" key="4">
    <source>
        <dbReference type="ARBA" id="ARBA00023012"/>
    </source>
</evidence>
<dbReference type="SUPFAM" id="SSF52172">
    <property type="entry name" value="CheY-like"/>
    <property type="match status" value="1"/>
</dbReference>